<proteinExistence type="predicted"/>
<dbReference type="Proteomes" id="UP000322976">
    <property type="component" value="Unassembled WGS sequence"/>
</dbReference>
<evidence type="ECO:0000313" key="3">
    <source>
        <dbReference type="Proteomes" id="UP000322976"/>
    </source>
</evidence>
<evidence type="ECO:0000259" key="1">
    <source>
        <dbReference type="Pfam" id="PF01966"/>
    </source>
</evidence>
<feature type="domain" description="HD" evidence="1">
    <location>
        <begin position="20"/>
        <end position="111"/>
    </location>
</feature>
<dbReference type="SUPFAM" id="SSF109604">
    <property type="entry name" value="HD-domain/PDEase-like"/>
    <property type="match status" value="1"/>
</dbReference>
<sequence>MNREEALQKIQENVYSRNLIDHMIATEAIMRGLARKLGQDEEKWALTGLLHDIDYEQTADNPEAHSLIGADMLKEMGLDDDMVYAVKVHNEIHGLPRVSMLDKALYAADQLSGFIIAVAMVMPSKKLEDVKASSIKKKFKDKAFARGASREQIKSCEELGLTLEEFFDIALEEMKKIAGEIGL</sequence>
<reference evidence="2 3" key="1">
    <citation type="submission" date="2019-08" db="EMBL/GenBank/DDBJ databases">
        <title>Calorimonas adulescens gen. nov., sp. nov., an anaerobic thermophilic bacterium from Sakhalin hot spring.</title>
        <authorList>
            <person name="Khomyakova M.A."/>
            <person name="Merkel A.Y."/>
            <person name="Novikov A."/>
            <person name="Bonch-Osmolovskaya E.A."/>
            <person name="Slobodkin A.I."/>
        </authorList>
    </citation>
    <scope>NUCLEOTIDE SEQUENCE [LARGE SCALE GENOMIC DNA]</scope>
    <source>
        <strain evidence="2 3">A05MB</strain>
    </source>
</reference>
<keyword evidence="3" id="KW-1185">Reference proteome</keyword>
<dbReference type="NCBIfam" id="TIGR00277">
    <property type="entry name" value="HDIG"/>
    <property type="match status" value="1"/>
</dbReference>
<dbReference type="Pfam" id="PF01966">
    <property type="entry name" value="HD"/>
    <property type="match status" value="1"/>
</dbReference>
<organism evidence="2 3">
    <name type="scientific">Calorimonas adulescens</name>
    <dbReference type="NCBI Taxonomy" id="2606906"/>
    <lineage>
        <taxon>Bacteria</taxon>
        <taxon>Bacillati</taxon>
        <taxon>Bacillota</taxon>
        <taxon>Clostridia</taxon>
        <taxon>Thermoanaerobacterales</taxon>
        <taxon>Thermoanaerobacteraceae</taxon>
        <taxon>Calorimonas</taxon>
    </lineage>
</organism>
<protein>
    <submittedName>
        <fullName evidence="2">HDIG domain-containing protein</fullName>
    </submittedName>
</protein>
<dbReference type="AlphaFoldDB" id="A0A5D8QBQ5"/>
<dbReference type="InterPro" id="IPR006674">
    <property type="entry name" value="HD_domain"/>
</dbReference>
<dbReference type="PANTHER" id="PTHR38659">
    <property type="entry name" value="METAL-DEPENDENT PHOSPHOHYDROLASE"/>
    <property type="match status" value="1"/>
</dbReference>
<dbReference type="EMBL" id="VTPS01000016">
    <property type="protein sequence ID" value="TZE81226.1"/>
    <property type="molecule type" value="Genomic_DNA"/>
</dbReference>
<comment type="caution">
    <text evidence="2">The sequence shown here is derived from an EMBL/GenBank/DDBJ whole genome shotgun (WGS) entry which is preliminary data.</text>
</comment>
<gene>
    <name evidence="2" type="ORF">FWJ32_10160</name>
</gene>
<dbReference type="RefSeq" id="WP_149545841.1">
    <property type="nucleotide sequence ID" value="NZ_VTPS01000016.1"/>
</dbReference>
<accession>A0A5D8QBQ5</accession>
<name>A0A5D8QBQ5_9THEO</name>
<dbReference type="InterPro" id="IPR006675">
    <property type="entry name" value="HDIG_dom"/>
</dbReference>
<dbReference type="PANTHER" id="PTHR38659:SF1">
    <property type="entry name" value="METAL DEPENDENT PHOSPHOHYDROLASE"/>
    <property type="match status" value="1"/>
</dbReference>
<evidence type="ECO:0000313" key="2">
    <source>
        <dbReference type="EMBL" id="TZE81226.1"/>
    </source>
</evidence>
<dbReference type="Gene3D" id="1.10.3210.10">
    <property type="entry name" value="Hypothetical protein af1432"/>
    <property type="match status" value="1"/>
</dbReference>